<dbReference type="HOGENOM" id="CLU_1727339_0_0_2"/>
<dbReference type="Proteomes" id="UP000007485">
    <property type="component" value="Chromosome"/>
</dbReference>
<dbReference type="OrthoDB" id="27315at2157"/>
<dbReference type="EMBL" id="CP002529">
    <property type="protein sequence ID" value="ADY02213.1"/>
    <property type="molecule type" value="Genomic_DNA"/>
</dbReference>
<keyword evidence="1" id="KW-0812">Transmembrane</keyword>
<evidence type="ECO:0000256" key="1">
    <source>
        <dbReference type="SAM" id="Phobius"/>
    </source>
</evidence>
<proteinExistence type="predicted"/>
<name>F0QWB8_VULM7</name>
<dbReference type="RefSeq" id="WP_013605375.1">
    <property type="nucleotide sequence ID" value="NC_015151.1"/>
</dbReference>
<dbReference type="AlphaFoldDB" id="F0QWB8"/>
<evidence type="ECO:0000313" key="3">
    <source>
        <dbReference type="Proteomes" id="UP000007485"/>
    </source>
</evidence>
<sequence>MSEGLSDTVTTIILVVVAITLTIAIVVWVFGIASNASRSFGVRVMIEGPSMSQNNATFIIINSGTEYVELAYIVINNAEFTPNNRCIIPPGDSALLTIISNGTHYVGAVLRVGNCTVDYNGDSGIYGINTAEVAFTNGQQVLYETLNLQSQ</sequence>
<protein>
    <recommendedName>
        <fullName evidence="4">Archaeal Type IV pilin N-terminal domain-containing protein</fullName>
    </recommendedName>
</protein>
<keyword evidence="3" id="KW-1185">Reference proteome</keyword>
<keyword evidence="1" id="KW-0472">Membrane</keyword>
<gene>
    <name evidence="2" type="ordered locus">VMUT_2014</name>
</gene>
<keyword evidence="1" id="KW-1133">Transmembrane helix</keyword>
<dbReference type="GeneID" id="10289666"/>
<dbReference type="eggNOG" id="arCOG03871">
    <property type="taxonomic scope" value="Archaea"/>
</dbReference>
<dbReference type="KEGG" id="vmo:VMUT_2014"/>
<evidence type="ECO:0000313" key="2">
    <source>
        <dbReference type="EMBL" id="ADY02213.1"/>
    </source>
</evidence>
<accession>F0QWB8</accession>
<reference evidence="2 3" key="1">
    <citation type="journal article" date="2011" name="J. Bacteriol.">
        <title>Complete genome sequence of 'Vulcanisaeta moutnovskia' strain 768-28, a novel member of the hyperthermophilic crenarchaeal genus vulcanisaeta.</title>
        <authorList>
            <person name="Gumerov V.M."/>
            <person name="Mardanov A.V."/>
            <person name="Beletsky A.V."/>
            <person name="Prokofeva M.I."/>
            <person name="Bonch-Osmolovskaya E.A."/>
            <person name="Ravin N.V."/>
            <person name="Skryabin K.G."/>
        </authorList>
    </citation>
    <scope>NUCLEOTIDE SEQUENCE [LARGE SCALE GENOMIC DNA]</scope>
    <source>
        <strain evidence="2 3">768-28</strain>
    </source>
</reference>
<organism evidence="2 3">
    <name type="scientific">Vulcanisaeta moutnovskia (strain 768-28)</name>
    <dbReference type="NCBI Taxonomy" id="985053"/>
    <lineage>
        <taxon>Archaea</taxon>
        <taxon>Thermoproteota</taxon>
        <taxon>Thermoprotei</taxon>
        <taxon>Thermoproteales</taxon>
        <taxon>Thermoproteaceae</taxon>
        <taxon>Vulcanisaeta</taxon>
    </lineage>
</organism>
<feature type="transmembrane region" description="Helical" evidence="1">
    <location>
        <begin position="12"/>
        <end position="33"/>
    </location>
</feature>
<evidence type="ECO:0008006" key="4">
    <source>
        <dbReference type="Google" id="ProtNLM"/>
    </source>
</evidence>